<evidence type="ECO:0000313" key="2">
    <source>
        <dbReference type="Proteomes" id="UP001151760"/>
    </source>
</evidence>
<sequence length="184" mass="21225">MAEQQTIKYAPQWTNMTVDNVIFQTNNVVVVYQNFLREFWSTAVAFDPFPSTDEPEKCPLKEFLIKFLVLNGQRHLTLDFPTFSSSTGLNYNNDKYVDHPTPEAVKKELGKIAINPRQNPSPENLVSRGLENYIHLCDLGEIIYSDLKIENALFVDPMVPDSDDKHDMDELSDGYLEITWSRIY</sequence>
<accession>A0ABQ5B018</accession>
<reference evidence="1" key="1">
    <citation type="journal article" date="2022" name="Int. J. Mol. Sci.">
        <title>Draft Genome of Tanacetum Coccineum: Genomic Comparison of Closely Related Tanacetum-Family Plants.</title>
        <authorList>
            <person name="Yamashiro T."/>
            <person name="Shiraishi A."/>
            <person name="Nakayama K."/>
            <person name="Satake H."/>
        </authorList>
    </citation>
    <scope>NUCLEOTIDE SEQUENCE</scope>
</reference>
<comment type="caution">
    <text evidence="1">The sequence shown here is derived from an EMBL/GenBank/DDBJ whole genome shotgun (WGS) entry which is preliminary data.</text>
</comment>
<reference evidence="1" key="2">
    <citation type="submission" date="2022-01" db="EMBL/GenBank/DDBJ databases">
        <authorList>
            <person name="Yamashiro T."/>
            <person name="Shiraishi A."/>
            <person name="Satake H."/>
            <person name="Nakayama K."/>
        </authorList>
    </citation>
    <scope>NUCLEOTIDE SEQUENCE</scope>
</reference>
<gene>
    <name evidence="1" type="ORF">Tco_0842393</name>
</gene>
<evidence type="ECO:0000313" key="1">
    <source>
        <dbReference type="EMBL" id="GJT07931.1"/>
    </source>
</evidence>
<protein>
    <recommendedName>
        <fullName evidence="3">Protein kinase domain-containing protein</fullName>
    </recommendedName>
</protein>
<proteinExistence type="predicted"/>
<keyword evidence="2" id="KW-1185">Reference proteome</keyword>
<name>A0ABQ5B018_9ASTR</name>
<dbReference type="EMBL" id="BQNB010012790">
    <property type="protein sequence ID" value="GJT07931.1"/>
    <property type="molecule type" value="Genomic_DNA"/>
</dbReference>
<dbReference type="Proteomes" id="UP001151760">
    <property type="component" value="Unassembled WGS sequence"/>
</dbReference>
<organism evidence="1 2">
    <name type="scientific">Tanacetum coccineum</name>
    <dbReference type="NCBI Taxonomy" id="301880"/>
    <lineage>
        <taxon>Eukaryota</taxon>
        <taxon>Viridiplantae</taxon>
        <taxon>Streptophyta</taxon>
        <taxon>Embryophyta</taxon>
        <taxon>Tracheophyta</taxon>
        <taxon>Spermatophyta</taxon>
        <taxon>Magnoliopsida</taxon>
        <taxon>eudicotyledons</taxon>
        <taxon>Gunneridae</taxon>
        <taxon>Pentapetalae</taxon>
        <taxon>asterids</taxon>
        <taxon>campanulids</taxon>
        <taxon>Asterales</taxon>
        <taxon>Asteraceae</taxon>
        <taxon>Asteroideae</taxon>
        <taxon>Anthemideae</taxon>
        <taxon>Anthemidinae</taxon>
        <taxon>Tanacetum</taxon>
    </lineage>
</organism>
<evidence type="ECO:0008006" key="3">
    <source>
        <dbReference type="Google" id="ProtNLM"/>
    </source>
</evidence>